<dbReference type="EMBL" id="CADCVI010000241">
    <property type="protein sequence ID" value="CAA9493514.1"/>
    <property type="molecule type" value="Genomic_DNA"/>
</dbReference>
<gene>
    <name evidence="2" type="ORF">AVDCRST_MAG25-3496</name>
</gene>
<feature type="non-terminal residue" evidence="2">
    <location>
        <position position="74"/>
    </location>
</feature>
<name>A0A6J4SGM1_9ACTN</name>
<evidence type="ECO:0000313" key="2">
    <source>
        <dbReference type="EMBL" id="CAA9493514.1"/>
    </source>
</evidence>
<feature type="compositionally biased region" description="Basic and acidic residues" evidence="1">
    <location>
        <begin position="1"/>
        <end position="10"/>
    </location>
</feature>
<sequence length="74" mass="7819">DGIRETERPGHGRTTPEAMPRGGGHGRPGAVAAASRDAKSPPGRPSTRGREQRPGIQGLLDLAEDEDPFLRVPV</sequence>
<feature type="region of interest" description="Disordered" evidence="1">
    <location>
        <begin position="1"/>
        <end position="74"/>
    </location>
</feature>
<protein>
    <submittedName>
        <fullName evidence="2">Uncharacterized protein</fullName>
    </submittedName>
</protein>
<dbReference type="AlphaFoldDB" id="A0A6J4SGM1"/>
<accession>A0A6J4SGM1</accession>
<feature type="non-terminal residue" evidence="2">
    <location>
        <position position="1"/>
    </location>
</feature>
<reference evidence="2" key="1">
    <citation type="submission" date="2020-02" db="EMBL/GenBank/DDBJ databases">
        <authorList>
            <person name="Meier V. D."/>
        </authorList>
    </citation>
    <scope>NUCLEOTIDE SEQUENCE</scope>
    <source>
        <strain evidence="2">AVDCRST_MAG25</strain>
    </source>
</reference>
<proteinExistence type="predicted"/>
<evidence type="ECO:0000256" key="1">
    <source>
        <dbReference type="SAM" id="MobiDB-lite"/>
    </source>
</evidence>
<organism evidence="2">
    <name type="scientific">uncultured Rubrobacteraceae bacterium</name>
    <dbReference type="NCBI Taxonomy" id="349277"/>
    <lineage>
        <taxon>Bacteria</taxon>
        <taxon>Bacillati</taxon>
        <taxon>Actinomycetota</taxon>
        <taxon>Rubrobacteria</taxon>
        <taxon>Rubrobacterales</taxon>
        <taxon>Rubrobacteraceae</taxon>
        <taxon>environmental samples</taxon>
    </lineage>
</organism>